<comment type="similarity">
    <text evidence="2 14">Belongs to the peptidase M14 family.</text>
</comment>
<dbReference type="Proteomes" id="UP000678499">
    <property type="component" value="Unassembled WGS sequence"/>
</dbReference>
<feature type="region of interest" description="Disordered" evidence="16">
    <location>
        <begin position="426"/>
        <end position="461"/>
    </location>
</feature>
<evidence type="ECO:0000256" key="12">
    <source>
        <dbReference type="ARBA" id="ARBA00023049"/>
    </source>
</evidence>
<dbReference type="InterPro" id="IPR003146">
    <property type="entry name" value="M14A_act_pep"/>
</dbReference>
<evidence type="ECO:0000256" key="7">
    <source>
        <dbReference type="ARBA" id="ARBA00022723"/>
    </source>
</evidence>
<keyword evidence="19" id="KW-1185">Reference proteome</keyword>
<evidence type="ECO:0000256" key="16">
    <source>
        <dbReference type="SAM" id="MobiDB-lite"/>
    </source>
</evidence>
<dbReference type="GO" id="GO:0005615">
    <property type="term" value="C:extracellular space"/>
    <property type="evidence" value="ECO:0007669"/>
    <property type="project" value="TreeGrafter"/>
</dbReference>
<evidence type="ECO:0000256" key="3">
    <source>
        <dbReference type="ARBA" id="ARBA00006926"/>
    </source>
</evidence>
<evidence type="ECO:0000256" key="11">
    <source>
        <dbReference type="ARBA" id="ARBA00023002"/>
    </source>
</evidence>
<dbReference type="GO" id="GO:0006979">
    <property type="term" value="P:response to oxidative stress"/>
    <property type="evidence" value="ECO:0007669"/>
    <property type="project" value="InterPro"/>
</dbReference>
<dbReference type="PROSITE" id="PS52035">
    <property type="entry name" value="PEPTIDASE_M14"/>
    <property type="match status" value="1"/>
</dbReference>
<dbReference type="Pfam" id="PF02244">
    <property type="entry name" value="Propep_M14"/>
    <property type="match status" value="1"/>
</dbReference>
<keyword evidence="5" id="KW-0121">Carboxypeptidase</keyword>
<sequence length="774" mass="88364">MGSWNSPHLSESKVLRLSSPYRRGLTKTLIVIHYLHPESLSLMNGIHVEDERNMSPGLKLRRAPRRLLNDHINGTRPSSPVFSPRESSTCFYKARDSPETACRSRQLWNKRHNCKRSFTEYRGKVVLITNVATMSDNARKEFTEMNCLVEELGCENFSLLAFPSNTFGDEPGDNEEILNMLKCVRPGCDFQPKFEMFQKADVNGEEESSIFKYLKKKLPVPQDCPLWIAGSCKEIRWKPILRTDISGNFEKFLVNHKGVPVQRFSGKMTTKEMASIVKDLAMDAACEQRLEKKKDKCEEPPHTLKPETGPPCPPPPPPPKKCTCPPPPPPKPSCPPPPEPSCPPPPKPSCPPPPPPPKPCCPPPKPKPCRVDVTKVSKHHPIDKLSSKHRNNQTVAAVAITVSEKEIQRLIEKHNKKLRKQHKRKLAAATADDDGGNRATHLLNQHHDPETDQQEKTAVSNKKSTFGNFMRLIRREVKQSEFTGLESKNNSAIVDFGISKRPEIDRSAQHKRKQNHLGVAALDGDLKDLEYEMTFTNVIIFRIFPCLIFRFLWSSAGFIGREDNYVGFKLLRLVPKTNEAVNILTRYEALGWIDLWTTPVRFRPVDVFVKPSNFSWFLDWLDDKLLKHELVFESFDERLQLDHETRTPGYGNCQGADMDWSQYPNNDCINAWMRHISETYPSQVTLTRIGTSYEGKAMKILWIHTGSNPYNRFVWIDAGIHAREWIGPASLTYMVSEMLDNYAANYRLVDKVDWYILPVANPDGYLHSWTKAVD</sequence>
<evidence type="ECO:0000256" key="13">
    <source>
        <dbReference type="ARBA" id="ARBA00023157"/>
    </source>
</evidence>
<keyword evidence="4 15" id="KW-0575">Peroxidase</keyword>
<comment type="cofactor">
    <cofactor evidence="1">
        <name>Zn(2+)</name>
        <dbReference type="ChEBI" id="CHEBI:29105"/>
    </cofactor>
</comment>
<keyword evidence="9" id="KW-0378">Hydrolase</keyword>
<dbReference type="GO" id="GO:0004601">
    <property type="term" value="F:peroxidase activity"/>
    <property type="evidence" value="ECO:0007669"/>
    <property type="project" value="UniProtKB-KW"/>
</dbReference>
<evidence type="ECO:0000259" key="17">
    <source>
        <dbReference type="PROSITE" id="PS52035"/>
    </source>
</evidence>
<dbReference type="SUPFAM" id="SSF54897">
    <property type="entry name" value="Protease propeptides/inhibitors"/>
    <property type="match status" value="1"/>
</dbReference>
<dbReference type="SUPFAM" id="SSF52833">
    <property type="entry name" value="Thioredoxin-like"/>
    <property type="match status" value="1"/>
</dbReference>
<proteinExistence type="inferred from homology"/>
<keyword evidence="8" id="KW-0732">Signal</keyword>
<feature type="domain" description="Peptidase M14" evidence="17">
    <location>
        <begin position="661"/>
        <end position="774"/>
    </location>
</feature>
<protein>
    <recommendedName>
        <fullName evidence="15">Glutathione peroxidase</fullName>
    </recommendedName>
</protein>
<organism evidence="18">
    <name type="scientific">Notodromas monacha</name>
    <dbReference type="NCBI Taxonomy" id="399045"/>
    <lineage>
        <taxon>Eukaryota</taxon>
        <taxon>Metazoa</taxon>
        <taxon>Ecdysozoa</taxon>
        <taxon>Arthropoda</taxon>
        <taxon>Crustacea</taxon>
        <taxon>Oligostraca</taxon>
        <taxon>Ostracoda</taxon>
        <taxon>Podocopa</taxon>
        <taxon>Podocopida</taxon>
        <taxon>Cypridocopina</taxon>
        <taxon>Cypridoidea</taxon>
        <taxon>Cyprididae</taxon>
        <taxon>Notodromas</taxon>
    </lineage>
</organism>
<evidence type="ECO:0000313" key="19">
    <source>
        <dbReference type="Proteomes" id="UP000678499"/>
    </source>
</evidence>
<dbReference type="GO" id="GO:0004181">
    <property type="term" value="F:metallocarboxypeptidase activity"/>
    <property type="evidence" value="ECO:0007669"/>
    <property type="project" value="InterPro"/>
</dbReference>
<name>A0A7R9BVN8_9CRUS</name>
<evidence type="ECO:0000256" key="9">
    <source>
        <dbReference type="ARBA" id="ARBA00022801"/>
    </source>
</evidence>
<dbReference type="InterPro" id="IPR000889">
    <property type="entry name" value="Glutathione_peroxidase"/>
</dbReference>
<evidence type="ECO:0000256" key="6">
    <source>
        <dbReference type="ARBA" id="ARBA00022670"/>
    </source>
</evidence>
<evidence type="ECO:0000256" key="10">
    <source>
        <dbReference type="ARBA" id="ARBA00022833"/>
    </source>
</evidence>
<dbReference type="FunFam" id="3.40.630.10:FF:000084">
    <property type="entry name" value="Carboxypeptidase B2"/>
    <property type="match status" value="1"/>
</dbReference>
<evidence type="ECO:0000313" key="18">
    <source>
        <dbReference type="EMBL" id="CAD7281117.1"/>
    </source>
</evidence>
<accession>A0A7R9BVN8</accession>
<feature type="compositionally biased region" description="Basic and acidic residues" evidence="16">
    <location>
        <begin position="292"/>
        <end position="305"/>
    </location>
</feature>
<evidence type="ECO:0000256" key="15">
    <source>
        <dbReference type="RuleBase" id="RU000499"/>
    </source>
</evidence>
<dbReference type="OrthoDB" id="446890at2759"/>
<comment type="caution">
    <text evidence="14">Lacks conserved residue(s) required for the propagation of feature annotation.</text>
</comment>
<evidence type="ECO:0000256" key="1">
    <source>
        <dbReference type="ARBA" id="ARBA00001947"/>
    </source>
</evidence>
<dbReference type="PRINTS" id="PR01011">
    <property type="entry name" value="GLUTPROXDASE"/>
</dbReference>
<dbReference type="PANTHER" id="PTHR11705">
    <property type="entry name" value="PROTEASE FAMILY M14 CARBOXYPEPTIDASE A,B"/>
    <property type="match status" value="1"/>
</dbReference>
<dbReference type="InterPro" id="IPR036249">
    <property type="entry name" value="Thioredoxin-like_sf"/>
</dbReference>
<dbReference type="InterPro" id="IPR036990">
    <property type="entry name" value="M14A-like_propep"/>
</dbReference>
<keyword evidence="7" id="KW-0479">Metal-binding</keyword>
<gene>
    <name evidence="18" type="ORF">NMOB1V02_LOCUS8769</name>
</gene>
<dbReference type="EMBL" id="CAJPEX010002633">
    <property type="protein sequence ID" value="CAG0921269.1"/>
    <property type="molecule type" value="Genomic_DNA"/>
</dbReference>
<dbReference type="Gene3D" id="3.40.30.10">
    <property type="entry name" value="Glutaredoxin"/>
    <property type="match status" value="1"/>
</dbReference>
<keyword evidence="6" id="KW-0645">Protease</keyword>
<dbReference type="Gene3D" id="3.40.630.10">
    <property type="entry name" value="Zn peptidases"/>
    <property type="match status" value="1"/>
</dbReference>
<reference evidence="18" key="1">
    <citation type="submission" date="2020-11" db="EMBL/GenBank/DDBJ databases">
        <authorList>
            <person name="Tran Van P."/>
        </authorList>
    </citation>
    <scope>NUCLEOTIDE SEQUENCE</scope>
</reference>
<evidence type="ECO:0000256" key="2">
    <source>
        <dbReference type="ARBA" id="ARBA00005988"/>
    </source>
</evidence>
<dbReference type="Pfam" id="PF00255">
    <property type="entry name" value="GSHPx"/>
    <property type="match status" value="1"/>
</dbReference>
<dbReference type="PANTHER" id="PTHR11705:SF91">
    <property type="entry name" value="FI01817P-RELATED"/>
    <property type="match status" value="1"/>
</dbReference>
<keyword evidence="11 15" id="KW-0560">Oxidoreductase</keyword>
<evidence type="ECO:0000256" key="14">
    <source>
        <dbReference type="PROSITE-ProRule" id="PRU01379"/>
    </source>
</evidence>
<comment type="similarity">
    <text evidence="3 15">Belongs to the glutathione peroxidase family.</text>
</comment>
<keyword evidence="10" id="KW-0862">Zinc</keyword>
<dbReference type="GO" id="GO:0006508">
    <property type="term" value="P:proteolysis"/>
    <property type="evidence" value="ECO:0007669"/>
    <property type="project" value="UniProtKB-KW"/>
</dbReference>
<dbReference type="SUPFAM" id="SSF53187">
    <property type="entry name" value="Zn-dependent exopeptidases"/>
    <property type="match status" value="1"/>
</dbReference>
<dbReference type="PROSITE" id="PS51355">
    <property type="entry name" value="GLUTATHIONE_PEROXID_3"/>
    <property type="match status" value="1"/>
</dbReference>
<keyword evidence="13" id="KW-1015">Disulfide bond</keyword>
<feature type="region of interest" description="Disordered" evidence="16">
    <location>
        <begin position="292"/>
        <end position="358"/>
    </location>
</feature>
<dbReference type="InterPro" id="IPR000834">
    <property type="entry name" value="Peptidase_M14"/>
</dbReference>
<dbReference type="Gene3D" id="3.30.70.340">
    <property type="entry name" value="Metallocarboxypeptidase-like"/>
    <property type="match status" value="1"/>
</dbReference>
<evidence type="ECO:0000256" key="5">
    <source>
        <dbReference type="ARBA" id="ARBA00022645"/>
    </source>
</evidence>
<feature type="compositionally biased region" description="Basic and acidic residues" evidence="16">
    <location>
        <begin position="445"/>
        <end position="455"/>
    </location>
</feature>
<dbReference type="GO" id="GO:0008270">
    <property type="term" value="F:zinc ion binding"/>
    <property type="evidence" value="ECO:0007669"/>
    <property type="project" value="InterPro"/>
</dbReference>
<dbReference type="EMBL" id="OA884670">
    <property type="protein sequence ID" value="CAD7281117.1"/>
    <property type="molecule type" value="Genomic_DNA"/>
</dbReference>
<keyword evidence="12" id="KW-0482">Metalloprotease</keyword>
<evidence type="ECO:0000256" key="8">
    <source>
        <dbReference type="ARBA" id="ARBA00022729"/>
    </source>
</evidence>
<dbReference type="Pfam" id="PF00246">
    <property type="entry name" value="Peptidase_M14"/>
    <property type="match status" value="1"/>
</dbReference>
<dbReference type="AlphaFoldDB" id="A0A7R9BVN8"/>
<evidence type="ECO:0000256" key="4">
    <source>
        <dbReference type="ARBA" id="ARBA00022559"/>
    </source>
</evidence>
<feature type="compositionally biased region" description="Pro residues" evidence="16">
    <location>
        <begin position="308"/>
        <end position="358"/>
    </location>
</feature>